<feature type="transmembrane region" description="Helical" evidence="2">
    <location>
        <begin position="65"/>
        <end position="85"/>
    </location>
</feature>
<accession>A0A5Q6S511</accession>
<dbReference type="EMBL" id="VDFQ02000001">
    <property type="protein sequence ID" value="KAA1425340.1"/>
    <property type="molecule type" value="Genomic_DNA"/>
</dbReference>
<reference evidence="4 5" key="1">
    <citation type="submission" date="2019-09" db="EMBL/GenBank/DDBJ databases">
        <title>Mumia zhuanghuii sp. nov. isolated from the intestinal contents of plateau pika (Ochotona curzoniae) in the Qinghai-Tibet plateau of China.</title>
        <authorList>
            <person name="Tian Z."/>
        </authorList>
    </citation>
    <scope>NUCLEOTIDE SEQUENCE [LARGE SCALE GENOMIC DNA]</scope>
    <source>
        <strain evidence="5">350</strain>
    </source>
</reference>
<keyword evidence="2" id="KW-0472">Membrane</keyword>
<keyword evidence="2" id="KW-0812">Transmembrane</keyword>
<dbReference type="PANTHER" id="PTHR43318">
    <property type="entry name" value="UDP-N-ACETYLGLUCOSAMINE 4,6-DEHYDRATASE"/>
    <property type="match status" value="1"/>
</dbReference>
<feature type="domain" description="Polysaccharide biosynthesis protein CapD-like" evidence="3">
    <location>
        <begin position="275"/>
        <end position="552"/>
    </location>
</feature>
<dbReference type="SUPFAM" id="SSF51735">
    <property type="entry name" value="NAD(P)-binding Rossmann-fold domains"/>
    <property type="match status" value="2"/>
</dbReference>
<dbReference type="RefSeq" id="WP_149768515.1">
    <property type="nucleotide sequence ID" value="NZ_VDFQ02000001.1"/>
</dbReference>
<sequence>MVLVGYDGIAWLVATFCVVVARFDGDLSRVNIVGTVLLAGVLAVSYLAFGTVFRLHSGRAVTGSIEEVVLVTAIGLSAGLVGFSLNFLSVPLWTPRAVPIGATVGAVAIIAWGRVAWRRWKESGERYDHSAASPVLVVGAGEGARQLVHAIHRDESARWWPVALIDDDPLKRHLRIEGVPVVGGRAAIADTIRERGIEAVIVAIPSAGRDLVRDVADIADSLGVTVKVLPPVTEILDARVGVEDVRDLAMSDLLGRAQVQTDLRAMSRCLTGRRVLVTGAGGSIGSELCRQVHRLGPSQLVMLDRDESALHTTQMTVYGRAPMDTDDVVLADIRDAETIEAVFRSCQPDVVFHAAALKHLPVLERYPGEAVKTNIWGTRNVLDAARFAEVDRFVNISTDKAANPISVLGYSKRVAEGLTAACDLEGGGTFLSVRFGNVLGSRGSVITAFVRQLSEGRPVTVTHPEATRYFMTIEEAVGLVVQATAIGRGGEVLVLDMGEPVNIHAVARRLVAMSQSDSPIEFIGLRPGEKVHEELFGEGEVDHRPAHPAISHVPVAPLPFSAVQALDPWAAPPAVMRGLERLVRQLRPTLVEEVG</sequence>
<comment type="similarity">
    <text evidence="1">Belongs to the polysaccharide synthase family.</text>
</comment>
<dbReference type="Proteomes" id="UP000307768">
    <property type="component" value="Unassembled WGS sequence"/>
</dbReference>
<evidence type="ECO:0000313" key="5">
    <source>
        <dbReference type="Proteomes" id="UP000307768"/>
    </source>
</evidence>
<evidence type="ECO:0000259" key="3">
    <source>
        <dbReference type="Pfam" id="PF02719"/>
    </source>
</evidence>
<dbReference type="InterPro" id="IPR003869">
    <property type="entry name" value="Polysac_CapD-like"/>
</dbReference>
<name>A0A5Q6S511_9ACTN</name>
<evidence type="ECO:0000256" key="2">
    <source>
        <dbReference type="SAM" id="Phobius"/>
    </source>
</evidence>
<proteinExistence type="inferred from homology"/>
<dbReference type="InterPro" id="IPR036291">
    <property type="entry name" value="NAD(P)-bd_dom_sf"/>
</dbReference>
<dbReference type="Gene3D" id="3.40.50.720">
    <property type="entry name" value="NAD(P)-binding Rossmann-like Domain"/>
    <property type="match status" value="2"/>
</dbReference>
<dbReference type="InterPro" id="IPR051203">
    <property type="entry name" value="Polysaccharide_Synthase-Rel"/>
</dbReference>
<keyword evidence="2" id="KW-1133">Transmembrane helix</keyword>
<protein>
    <submittedName>
        <fullName evidence="4">Polysaccharide biosynthesis protein</fullName>
    </submittedName>
</protein>
<dbReference type="PANTHER" id="PTHR43318:SF1">
    <property type="entry name" value="POLYSACCHARIDE BIOSYNTHESIS PROTEIN EPSC-RELATED"/>
    <property type="match status" value="1"/>
</dbReference>
<organism evidence="4 5">
    <name type="scientific">Mumia zhuanghuii</name>
    <dbReference type="NCBI Taxonomy" id="2585211"/>
    <lineage>
        <taxon>Bacteria</taxon>
        <taxon>Bacillati</taxon>
        <taxon>Actinomycetota</taxon>
        <taxon>Actinomycetes</taxon>
        <taxon>Propionibacteriales</taxon>
        <taxon>Nocardioidaceae</taxon>
        <taxon>Mumia</taxon>
    </lineage>
</organism>
<evidence type="ECO:0000256" key="1">
    <source>
        <dbReference type="ARBA" id="ARBA00007430"/>
    </source>
</evidence>
<dbReference type="OrthoDB" id="9803111at2"/>
<dbReference type="Pfam" id="PF02719">
    <property type="entry name" value="Polysacc_synt_2"/>
    <property type="match status" value="1"/>
</dbReference>
<gene>
    <name evidence="4" type="ORF">FE697_005660</name>
</gene>
<dbReference type="AlphaFoldDB" id="A0A5Q6S511"/>
<feature type="transmembrane region" description="Helical" evidence="2">
    <location>
        <begin position="32"/>
        <end position="53"/>
    </location>
</feature>
<dbReference type="Pfam" id="PF13727">
    <property type="entry name" value="CoA_binding_3"/>
    <property type="match status" value="1"/>
</dbReference>
<evidence type="ECO:0000313" key="4">
    <source>
        <dbReference type="EMBL" id="KAA1425340.1"/>
    </source>
</evidence>
<dbReference type="CDD" id="cd05237">
    <property type="entry name" value="UDP_invert_4-6DH_SDR_e"/>
    <property type="match status" value="1"/>
</dbReference>
<feature type="transmembrane region" description="Helical" evidence="2">
    <location>
        <begin position="97"/>
        <end position="117"/>
    </location>
</feature>
<comment type="caution">
    <text evidence="4">The sequence shown here is derived from an EMBL/GenBank/DDBJ whole genome shotgun (WGS) entry which is preliminary data.</text>
</comment>